<dbReference type="Pfam" id="PF00211">
    <property type="entry name" value="Guanylate_cyc"/>
    <property type="match status" value="1"/>
</dbReference>
<dbReference type="SUPFAM" id="SSF55073">
    <property type="entry name" value="Nucleotide cyclase"/>
    <property type="match status" value="1"/>
</dbReference>
<name>A0A382W4P5_9ZZZZ</name>
<dbReference type="GO" id="GO:0006171">
    <property type="term" value="P:cAMP biosynthetic process"/>
    <property type="evidence" value="ECO:0007669"/>
    <property type="project" value="TreeGrafter"/>
</dbReference>
<dbReference type="CDD" id="cd07302">
    <property type="entry name" value="CHD"/>
    <property type="match status" value="1"/>
</dbReference>
<dbReference type="EMBL" id="UINC01156889">
    <property type="protein sequence ID" value="SVD53560.1"/>
    <property type="molecule type" value="Genomic_DNA"/>
</dbReference>
<sequence length="280" mass="31384">DLNANLEQKVEERTAELLELSAKLAKYFSPQVYDSIFSGKLDVTIQTQRKPLTVFFSDLQGFTELTERLEPEVLTELLTHYLTEMSEVAIRWGGTIDKFIGDAILVFFGDPVSKGNREDAVACVSMAVEMLERLESLRSFWRERGVSRPLNVRIGIHTGVCTVGNFGSEDRLDYTVIGNGVNLASRLESNSDPNQILISEDTYLLVKQHVRCEQREAISVKGVSHPVQTYQVIELVNASARKDTKLEEVIPGLSLALDPFSLEDHEAARQLLSTALKRLK</sequence>
<dbReference type="Gene3D" id="3.30.70.1230">
    <property type="entry name" value="Nucleotide cyclase"/>
    <property type="match status" value="1"/>
</dbReference>
<feature type="domain" description="Guanylate cyclase" evidence="1">
    <location>
        <begin position="53"/>
        <end position="188"/>
    </location>
</feature>
<gene>
    <name evidence="2" type="ORF">METZ01_LOCUS406414</name>
</gene>
<evidence type="ECO:0000313" key="2">
    <source>
        <dbReference type="EMBL" id="SVD53560.1"/>
    </source>
</evidence>
<dbReference type="GO" id="GO:0035556">
    <property type="term" value="P:intracellular signal transduction"/>
    <property type="evidence" value="ECO:0007669"/>
    <property type="project" value="InterPro"/>
</dbReference>
<feature type="non-terminal residue" evidence="2">
    <location>
        <position position="280"/>
    </location>
</feature>
<feature type="non-terminal residue" evidence="2">
    <location>
        <position position="1"/>
    </location>
</feature>
<dbReference type="PROSITE" id="PS50125">
    <property type="entry name" value="GUANYLATE_CYCLASE_2"/>
    <property type="match status" value="1"/>
</dbReference>
<dbReference type="PANTHER" id="PTHR43081">
    <property type="entry name" value="ADENYLATE CYCLASE, TERMINAL-DIFFERENTIATION SPECIFIC-RELATED"/>
    <property type="match status" value="1"/>
</dbReference>
<dbReference type="AlphaFoldDB" id="A0A382W4P5"/>
<dbReference type="InterPro" id="IPR050697">
    <property type="entry name" value="Adenylyl/Guanylyl_Cyclase_3/4"/>
</dbReference>
<dbReference type="InterPro" id="IPR029787">
    <property type="entry name" value="Nucleotide_cyclase"/>
</dbReference>
<evidence type="ECO:0000259" key="1">
    <source>
        <dbReference type="PROSITE" id="PS50125"/>
    </source>
</evidence>
<accession>A0A382W4P5</accession>
<reference evidence="2" key="1">
    <citation type="submission" date="2018-05" db="EMBL/GenBank/DDBJ databases">
        <authorList>
            <person name="Lanie J.A."/>
            <person name="Ng W.-L."/>
            <person name="Kazmierczak K.M."/>
            <person name="Andrzejewski T.M."/>
            <person name="Davidsen T.M."/>
            <person name="Wayne K.J."/>
            <person name="Tettelin H."/>
            <person name="Glass J.I."/>
            <person name="Rusch D."/>
            <person name="Podicherti R."/>
            <person name="Tsui H.-C.T."/>
            <person name="Winkler M.E."/>
        </authorList>
    </citation>
    <scope>NUCLEOTIDE SEQUENCE</scope>
</reference>
<proteinExistence type="predicted"/>
<dbReference type="SMART" id="SM00044">
    <property type="entry name" value="CYCc"/>
    <property type="match status" value="1"/>
</dbReference>
<dbReference type="InterPro" id="IPR001054">
    <property type="entry name" value="A/G_cyclase"/>
</dbReference>
<protein>
    <recommendedName>
        <fullName evidence="1">Guanylate cyclase domain-containing protein</fullName>
    </recommendedName>
</protein>
<dbReference type="PANTHER" id="PTHR43081:SF18">
    <property type="entry name" value="BLL7624 PROTEIN"/>
    <property type="match status" value="1"/>
</dbReference>
<organism evidence="2">
    <name type="scientific">marine metagenome</name>
    <dbReference type="NCBI Taxonomy" id="408172"/>
    <lineage>
        <taxon>unclassified sequences</taxon>
        <taxon>metagenomes</taxon>
        <taxon>ecological metagenomes</taxon>
    </lineage>
</organism>